<keyword evidence="2" id="KW-0143">Chaperone</keyword>
<evidence type="ECO:0000313" key="5">
    <source>
        <dbReference type="EMBL" id="CAD9866921.1"/>
    </source>
</evidence>
<name>A0A7S2V143_9STRA</name>
<evidence type="ECO:0000259" key="4">
    <source>
        <dbReference type="SMART" id="SM00228"/>
    </source>
</evidence>
<gene>
    <name evidence="5" type="ORF">FJAP1339_LOCUS7792</name>
</gene>
<feature type="compositionally biased region" description="Polar residues" evidence="3">
    <location>
        <begin position="52"/>
        <end position="71"/>
    </location>
</feature>
<dbReference type="EMBL" id="HBHR01015619">
    <property type="protein sequence ID" value="CAD9866921.1"/>
    <property type="molecule type" value="Transcribed_RNA"/>
</dbReference>
<dbReference type="InterPro" id="IPR041489">
    <property type="entry name" value="PDZ_6"/>
</dbReference>
<dbReference type="Gene3D" id="2.30.42.10">
    <property type="match status" value="1"/>
</dbReference>
<dbReference type="InterPro" id="IPR001478">
    <property type="entry name" value="PDZ"/>
</dbReference>
<dbReference type="AlphaFoldDB" id="A0A7S2V143"/>
<dbReference type="PANTHER" id="PTHR12651">
    <property type="entry name" value="26S PROTEASOME NON-ATPASE REGULATORY SUBUNIT 9"/>
    <property type="match status" value="1"/>
</dbReference>
<dbReference type="SMART" id="SM00228">
    <property type="entry name" value="PDZ"/>
    <property type="match status" value="1"/>
</dbReference>
<feature type="region of interest" description="Disordered" evidence="3">
    <location>
        <begin position="84"/>
        <end position="108"/>
    </location>
</feature>
<feature type="domain" description="PDZ" evidence="4">
    <location>
        <begin position="74"/>
        <end position="177"/>
    </location>
</feature>
<feature type="compositionally biased region" description="Pro residues" evidence="3">
    <location>
        <begin position="21"/>
        <end position="38"/>
    </location>
</feature>
<evidence type="ECO:0000256" key="2">
    <source>
        <dbReference type="ARBA" id="ARBA00023186"/>
    </source>
</evidence>
<dbReference type="GO" id="GO:0005634">
    <property type="term" value="C:nucleus"/>
    <property type="evidence" value="ECO:0007669"/>
    <property type="project" value="TreeGrafter"/>
</dbReference>
<feature type="region of interest" description="Disordered" evidence="3">
    <location>
        <begin position="1"/>
        <end position="71"/>
    </location>
</feature>
<organism evidence="5">
    <name type="scientific">Fibrocapsa japonica</name>
    <dbReference type="NCBI Taxonomy" id="94617"/>
    <lineage>
        <taxon>Eukaryota</taxon>
        <taxon>Sar</taxon>
        <taxon>Stramenopiles</taxon>
        <taxon>Ochrophyta</taxon>
        <taxon>Raphidophyceae</taxon>
        <taxon>Chattonellales</taxon>
        <taxon>Chattonellaceae</taxon>
        <taxon>Fibrocapsa</taxon>
    </lineage>
</organism>
<dbReference type="InterPro" id="IPR035269">
    <property type="entry name" value="PSMD9"/>
</dbReference>
<proteinExistence type="inferred from homology"/>
<accession>A0A7S2V143</accession>
<dbReference type="Pfam" id="PF17820">
    <property type="entry name" value="PDZ_6"/>
    <property type="match status" value="1"/>
</dbReference>
<reference evidence="5" key="1">
    <citation type="submission" date="2021-01" db="EMBL/GenBank/DDBJ databases">
        <authorList>
            <person name="Corre E."/>
            <person name="Pelletier E."/>
            <person name="Niang G."/>
            <person name="Scheremetjew M."/>
            <person name="Finn R."/>
            <person name="Kale V."/>
            <person name="Holt S."/>
            <person name="Cochrane G."/>
            <person name="Meng A."/>
            <person name="Brown T."/>
            <person name="Cohen L."/>
        </authorList>
    </citation>
    <scope>NUCLEOTIDE SEQUENCE</scope>
    <source>
        <strain evidence="5">CCMP1661</strain>
    </source>
</reference>
<protein>
    <recommendedName>
        <fullName evidence="4">PDZ domain-containing protein</fullName>
    </recommendedName>
</protein>
<dbReference type="GO" id="GO:0005737">
    <property type="term" value="C:cytoplasm"/>
    <property type="evidence" value="ECO:0007669"/>
    <property type="project" value="TreeGrafter"/>
</dbReference>
<comment type="similarity">
    <text evidence="1">Belongs to the proteasome subunit p27 family.</text>
</comment>
<dbReference type="GO" id="GO:0070682">
    <property type="term" value="P:proteasome regulatory particle assembly"/>
    <property type="evidence" value="ECO:0007669"/>
    <property type="project" value="InterPro"/>
</dbReference>
<evidence type="ECO:0000256" key="1">
    <source>
        <dbReference type="ARBA" id="ARBA00005256"/>
    </source>
</evidence>
<dbReference type="PANTHER" id="PTHR12651:SF1">
    <property type="entry name" value="26S PROTEASOME NON-ATPASE REGULATORY SUBUNIT 9"/>
    <property type="match status" value="1"/>
</dbReference>
<dbReference type="InterPro" id="IPR036034">
    <property type="entry name" value="PDZ_sf"/>
</dbReference>
<sequence length="203" mass="20895">MKNIEDTVLQLHAESAKSKAPPAPAPPAPKQATPPEPPMACQENIPVEGTQLPPSNQSSIPEATQSPANILSNPPEAVQLLAAPNQTNSPDPAGNDASQTQTCAVPSTSNILGPMAFAEVREVSEGSPAASAGLQAGDRVVKFGSVNAGNHRDLAAVADVARNNIGQSIQVAIEREGSAMMTLDLVPQRWSGSGVLGCHICLM</sequence>
<evidence type="ECO:0000256" key="3">
    <source>
        <dbReference type="SAM" id="MobiDB-lite"/>
    </source>
</evidence>
<dbReference type="FunFam" id="2.30.42.10:FF:000107">
    <property type="entry name" value="26S proteasome non-ATPase regulatory subunit 9"/>
    <property type="match status" value="1"/>
</dbReference>
<dbReference type="SUPFAM" id="SSF50156">
    <property type="entry name" value="PDZ domain-like"/>
    <property type="match status" value="1"/>
</dbReference>